<feature type="chain" id="PRO_5017983004" evidence="1">
    <location>
        <begin position="25"/>
        <end position="572"/>
    </location>
</feature>
<keyword evidence="1" id="KW-0732">Signal</keyword>
<gene>
    <name evidence="2" type="ORF">EII40_03365</name>
</gene>
<evidence type="ECO:0000313" key="2">
    <source>
        <dbReference type="EMBL" id="RRD62493.1"/>
    </source>
</evidence>
<dbReference type="Proteomes" id="UP000278609">
    <property type="component" value="Unassembled WGS sequence"/>
</dbReference>
<proteinExistence type="predicted"/>
<dbReference type="PANTHER" id="PTHR42716:SF1">
    <property type="entry name" value="SLL0471 PROTEIN"/>
    <property type="match status" value="1"/>
</dbReference>
<comment type="caution">
    <text evidence="2">The sequence shown here is derived from an EMBL/GenBank/DDBJ whole genome shotgun (WGS) entry which is preliminary data.</text>
</comment>
<dbReference type="RefSeq" id="WP_124750859.1">
    <property type="nucleotide sequence ID" value="NZ_RQYS01000010.1"/>
</dbReference>
<dbReference type="Gene3D" id="3.50.50.60">
    <property type="entry name" value="FAD/NAD(P)-binding domain"/>
    <property type="match status" value="1"/>
</dbReference>
<dbReference type="PANTHER" id="PTHR42716">
    <property type="entry name" value="L-ASPARTATE OXIDASE"/>
    <property type="match status" value="1"/>
</dbReference>
<dbReference type="InterPro" id="IPR036188">
    <property type="entry name" value="FAD/NAD-bd_sf"/>
</dbReference>
<evidence type="ECO:0000256" key="1">
    <source>
        <dbReference type="SAM" id="SignalP"/>
    </source>
</evidence>
<dbReference type="OrthoDB" id="615715at2"/>
<name>A0A3P1Y060_TANFO</name>
<dbReference type="EMBL" id="RQYS01000010">
    <property type="protein sequence ID" value="RRD62493.1"/>
    <property type="molecule type" value="Genomic_DNA"/>
</dbReference>
<protein>
    <submittedName>
        <fullName evidence="2">FAD-dependent oxidoreductase</fullName>
    </submittedName>
</protein>
<accession>A0A3P1Y060</accession>
<sequence>MKRRQFLTYAALAGGSSLWSLSNAGVMNFSNKTYFPANEEATKEQRTDVVIIGGGFGGCAAALAACRNGLNVVMTEETDWIGGQVSQQGVPPDEHPWIETHGAPASYRTFRNKVREYYRRNYALTDEARAREFLNPGDGLVSHLCHEPIVSVAVLTEMLLPYLSAGKLKILLGYKARQAEVKGDSVRAVEVYCKETGHSMTLSAPYFVDATECGDLLPLTKTEYVTGAEAKSETNELHAAAEAMPTNNQAFTVCFAMDYVPGANLTIDKPADYAFWRDYIPSLKPAWSGRLIDLSYPDPITLKTRQAGFHPEGNELSVFNLWNYRKIISRKNFTPGLYSGDITIVNWPQNDYLLGNLLDVPDVEFEKHVAQAKQLNLSLFYWLQTEAPRPDGGTGWPGLRLRGDVLGTDDGMAKYPYIREARRIKAMFTVTEEHVGKENRKLATGETKAAEFYDSIGIGYYRIDLHPSFGGDNYIDVDSLPFQIPLGALIPQRVDNVLPACKNIGTTHITNGCYRLHPVEWSIGEAVGMLLAYAKEKKVLPRTVRENRTLLSEFQQRIQAQGAEIRWKSSSV</sequence>
<dbReference type="GO" id="GO:0008734">
    <property type="term" value="F:L-aspartate oxidase activity"/>
    <property type="evidence" value="ECO:0007669"/>
    <property type="project" value="InterPro"/>
</dbReference>
<evidence type="ECO:0000313" key="3">
    <source>
        <dbReference type="Proteomes" id="UP000278609"/>
    </source>
</evidence>
<reference evidence="2 3" key="1">
    <citation type="submission" date="2018-11" db="EMBL/GenBank/DDBJ databases">
        <title>Genomes From Bacteria Associated with the Canine Oral Cavity: a Test Case for Automated Genome-Based Taxonomic Assignment.</title>
        <authorList>
            <person name="Coil D.A."/>
            <person name="Jospin G."/>
            <person name="Darling A.E."/>
            <person name="Wallis C."/>
            <person name="Davis I.J."/>
            <person name="Harris S."/>
            <person name="Eisen J.A."/>
            <person name="Holcombe L.J."/>
            <person name="O'Flynn C."/>
        </authorList>
    </citation>
    <scope>NUCLEOTIDE SEQUENCE [LARGE SCALE GENOMIC DNA]</scope>
    <source>
        <strain evidence="2 3">OH2617_COT-023</strain>
    </source>
</reference>
<dbReference type="AlphaFoldDB" id="A0A3P1Y060"/>
<dbReference type="Pfam" id="PF12831">
    <property type="entry name" value="FAD_oxidored"/>
    <property type="match status" value="1"/>
</dbReference>
<dbReference type="GO" id="GO:0009435">
    <property type="term" value="P:NAD+ biosynthetic process"/>
    <property type="evidence" value="ECO:0007669"/>
    <property type="project" value="InterPro"/>
</dbReference>
<feature type="signal peptide" evidence="1">
    <location>
        <begin position="1"/>
        <end position="24"/>
    </location>
</feature>
<dbReference type="SUPFAM" id="SSF51905">
    <property type="entry name" value="FAD/NAD(P)-binding domain"/>
    <property type="match status" value="1"/>
</dbReference>
<organism evidence="2 3">
    <name type="scientific">Tannerella forsythia</name>
    <name type="common">Bacteroides forsythus</name>
    <dbReference type="NCBI Taxonomy" id="28112"/>
    <lineage>
        <taxon>Bacteria</taxon>
        <taxon>Pseudomonadati</taxon>
        <taxon>Bacteroidota</taxon>
        <taxon>Bacteroidia</taxon>
        <taxon>Bacteroidales</taxon>
        <taxon>Tannerellaceae</taxon>
        <taxon>Tannerella</taxon>
    </lineage>
</organism>
<dbReference type="InterPro" id="IPR005288">
    <property type="entry name" value="NadB"/>
</dbReference>